<dbReference type="AlphaFoldDB" id="A0A1E8CIB7"/>
<keyword evidence="1 7" id="KW-1003">Cell membrane</keyword>
<accession>A0A1E8CIB7</accession>
<name>A0A1E8CIB7_9GAMM</name>
<evidence type="ECO:0000256" key="2">
    <source>
        <dbReference type="ARBA" id="ARBA00022692"/>
    </source>
</evidence>
<evidence type="ECO:0000256" key="1">
    <source>
        <dbReference type="ARBA" id="ARBA00022475"/>
    </source>
</evidence>
<keyword evidence="9" id="KW-1185">Reference proteome</keyword>
<keyword evidence="5 7" id="KW-0975">Bacterial flagellum</keyword>
<keyword evidence="8" id="KW-0966">Cell projection</keyword>
<comment type="similarity">
    <text evidence="6 7">Belongs to the FliO/MopB family.</text>
</comment>
<evidence type="ECO:0000256" key="4">
    <source>
        <dbReference type="ARBA" id="ARBA00023136"/>
    </source>
</evidence>
<dbReference type="RefSeq" id="WP_070115659.1">
    <property type="nucleotide sequence ID" value="NZ_MASR01000001.1"/>
</dbReference>
<dbReference type="Pfam" id="PF04347">
    <property type="entry name" value="FliO"/>
    <property type="match status" value="1"/>
</dbReference>
<dbReference type="GO" id="GO:0044781">
    <property type="term" value="P:bacterial-type flagellum organization"/>
    <property type="evidence" value="ECO:0007669"/>
    <property type="project" value="UniProtKB-UniRule"/>
</dbReference>
<protein>
    <recommendedName>
        <fullName evidence="7">Flagellar protein</fullName>
    </recommendedName>
</protein>
<dbReference type="EMBL" id="MASR01000001">
    <property type="protein sequence ID" value="OFE12035.1"/>
    <property type="molecule type" value="Genomic_DNA"/>
</dbReference>
<evidence type="ECO:0000256" key="3">
    <source>
        <dbReference type="ARBA" id="ARBA00022989"/>
    </source>
</evidence>
<organism evidence="8 9">
    <name type="scientific">Pseudohongiella acticola</name>
    <dbReference type="NCBI Taxonomy" id="1524254"/>
    <lineage>
        <taxon>Bacteria</taxon>
        <taxon>Pseudomonadati</taxon>
        <taxon>Pseudomonadota</taxon>
        <taxon>Gammaproteobacteria</taxon>
        <taxon>Pseudomonadales</taxon>
        <taxon>Pseudohongiellaceae</taxon>
        <taxon>Pseudohongiella</taxon>
    </lineage>
</organism>
<dbReference type="STRING" id="1524254.PHACT_01860"/>
<dbReference type="GO" id="GO:0005886">
    <property type="term" value="C:plasma membrane"/>
    <property type="evidence" value="ECO:0007669"/>
    <property type="project" value="UniProtKB-SubCell"/>
</dbReference>
<gene>
    <name evidence="8" type="ORF">PHACT_01860</name>
</gene>
<dbReference type="InterPro" id="IPR052205">
    <property type="entry name" value="FliO/MopB"/>
</dbReference>
<dbReference type="OrthoDB" id="5741235at2"/>
<comment type="caution">
    <text evidence="8">The sequence shown here is derived from an EMBL/GenBank/DDBJ whole genome shotgun (WGS) entry which is preliminary data.</text>
</comment>
<dbReference type="PANTHER" id="PTHR38766:SF1">
    <property type="entry name" value="FLAGELLAR PROTEIN FLIO"/>
    <property type="match status" value="1"/>
</dbReference>
<dbReference type="GO" id="GO:0009425">
    <property type="term" value="C:bacterial-type flagellum basal body"/>
    <property type="evidence" value="ECO:0007669"/>
    <property type="project" value="UniProtKB-SubCell"/>
</dbReference>
<dbReference type="Proteomes" id="UP000175669">
    <property type="component" value="Unassembled WGS sequence"/>
</dbReference>
<keyword evidence="3 7" id="KW-1133">Transmembrane helix</keyword>
<reference evidence="9" key="1">
    <citation type="submission" date="2016-07" db="EMBL/GenBank/DDBJ databases">
        <authorList>
            <person name="Florea S."/>
            <person name="Webb J.S."/>
            <person name="Jaromczyk J."/>
            <person name="Schardl C.L."/>
        </authorList>
    </citation>
    <scope>NUCLEOTIDE SEQUENCE [LARGE SCALE GENOMIC DNA]</scope>
    <source>
        <strain evidence="9">KCTC 42131</strain>
    </source>
</reference>
<keyword evidence="8" id="KW-0282">Flagellum</keyword>
<dbReference type="PANTHER" id="PTHR38766">
    <property type="entry name" value="FLAGELLAR PROTEIN FLIO"/>
    <property type="match status" value="1"/>
</dbReference>
<evidence type="ECO:0000256" key="5">
    <source>
        <dbReference type="ARBA" id="ARBA00023143"/>
    </source>
</evidence>
<proteinExistence type="inferred from homology"/>
<dbReference type="NCBIfam" id="TIGR03500">
    <property type="entry name" value="FliO_TIGR"/>
    <property type="match status" value="1"/>
</dbReference>
<sequence>MAESATMVNTARQSAESGAGQGSFFVGGSDAMLQTAIWLLVIVGLILVLAWAVRRFTNLGPRSVGAMRVLSALPVGNRERIALVQVGDKQLLIGVAPGHISTLHVFDDNVVDPNASARSPGMGNPGMGIQSQSAGTHTRGFSQILRSTLQSSGAGNKSAAGESR</sequence>
<keyword evidence="4 7" id="KW-0472">Membrane</keyword>
<evidence type="ECO:0000313" key="9">
    <source>
        <dbReference type="Proteomes" id="UP000175669"/>
    </source>
</evidence>
<dbReference type="InterPro" id="IPR022781">
    <property type="entry name" value="Flagellar_biosynth_FliO"/>
</dbReference>
<evidence type="ECO:0000313" key="8">
    <source>
        <dbReference type="EMBL" id="OFE12035.1"/>
    </source>
</evidence>
<evidence type="ECO:0000256" key="7">
    <source>
        <dbReference type="RuleBase" id="RU362064"/>
    </source>
</evidence>
<feature type="transmembrane region" description="Helical" evidence="7">
    <location>
        <begin position="31"/>
        <end position="53"/>
    </location>
</feature>
<comment type="subcellular location">
    <subcellularLocation>
        <location evidence="7">Cell membrane</location>
    </subcellularLocation>
    <subcellularLocation>
        <location evidence="7">Bacterial flagellum basal body</location>
    </subcellularLocation>
</comment>
<keyword evidence="8" id="KW-0969">Cilium</keyword>
<keyword evidence="2 7" id="KW-0812">Transmembrane</keyword>
<evidence type="ECO:0000256" key="6">
    <source>
        <dbReference type="ARBA" id="ARBA00037937"/>
    </source>
</evidence>